<name>A0AA85J8U3_TRIRE</name>
<feature type="domain" description="SAM" evidence="1">
    <location>
        <begin position="10"/>
        <end position="73"/>
    </location>
</feature>
<evidence type="ECO:0000313" key="3">
    <source>
        <dbReference type="WBParaSite" id="TREG1_138410.2"/>
    </source>
</evidence>
<dbReference type="SUPFAM" id="SSF47769">
    <property type="entry name" value="SAM/Pointed domain"/>
    <property type="match status" value="1"/>
</dbReference>
<dbReference type="PANTHER" id="PTHR46829:SF1">
    <property type="entry name" value="STERILE ALPHA MOTIF DOMAIN-CONTAINING PROTEIN 15"/>
    <property type="match status" value="1"/>
</dbReference>
<keyword evidence="2" id="KW-1185">Reference proteome</keyword>
<organism evidence="2 3">
    <name type="scientific">Trichobilharzia regenti</name>
    <name type="common">Nasal bird schistosome</name>
    <dbReference type="NCBI Taxonomy" id="157069"/>
    <lineage>
        <taxon>Eukaryota</taxon>
        <taxon>Metazoa</taxon>
        <taxon>Spiralia</taxon>
        <taxon>Lophotrochozoa</taxon>
        <taxon>Platyhelminthes</taxon>
        <taxon>Trematoda</taxon>
        <taxon>Digenea</taxon>
        <taxon>Strigeidida</taxon>
        <taxon>Schistosomatoidea</taxon>
        <taxon>Schistosomatidae</taxon>
        <taxon>Trichobilharzia</taxon>
    </lineage>
</organism>
<dbReference type="SMART" id="SM00454">
    <property type="entry name" value="SAM"/>
    <property type="match status" value="1"/>
</dbReference>
<dbReference type="InterPro" id="IPR013761">
    <property type="entry name" value="SAM/pointed_sf"/>
</dbReference>
<dbReference type="PANTHER" id="PTHR46829">
    <property type="entry name" value="STERILE ALPHA MOTIF DOMAIN-CONTAINING PROTEIN 15"/>
    <property type="match status" value="1"/>
</dbReference>
<protein>
    <recommendedName>
        <fullName evidence="1">SAM domain-containing protein</fullName>
    </recommendedName>
</protein>
<dbReference type="Gene3D" id="1.10.150.50">
    <property type="entry name" value="Transcription Factor, Ets-1"/>
    <property type="match status" value="1"/>
</dbReference>
<dbReference type="WBParaSite" id="TREG1_138410.2">
    <property type="protein sequence ID" value="TREG1_138410.2"/>
    <property type="gene ID" value="TREG1_138410"/>
</dbReference>
<dbReference type="PROSITE" id="PS50105">
    <property type="entry name" value="SAM_DOMAIN"/>
    <property type="match status" value="1"/>
</dbReference>
<proteinExistence type="predicted"/>
<dbReference type="InterPro" id="IPR001660">
    <property type="entry name" value="SAM"/>
</dbReference>
<dbReference type="Pfam" id="PF07647">
    <property type="entry name" value="SAM_2"/>
    <property type="match status" value="1"/>
</dbReference>
<reference evidence="2" key="1">
    <citation type="submission" date="2022-06" db="EMBL/GenBank/DDBJ databases">
        <authorList>
            <person name="Berger JAMES D."/>
            <person name="Berger JAMES D."/>
        </authorList>
    </citation>
    <scope>NUCLEOTIDE SEQUENCE [LARGE SCALE GENOMIC DNA]</scope>
</reference>
<dbReference type="AlphaFoldDB" id="A0AA85J8U3"/>
<dbReference type="Proteomes" id="UP000050795">
    <property type="component" value="Unassembled WGS sequence"/>
</dbReference>
<accession>A0AA85J8U3</accession>
<evidence type="ECO:0000313" key="2">
    <source>
        <dbReference type="Proteomes" id="UP000050795"/>
    </source>
</evidence>
<reference evidence="3" key="2">
    <citation type="submission" date="2023-11" db="UniProtKB">
        <authorList>
            <consortium name="WormBaseParasite"/>
        </authorList>
    </citation>
    <scope>IDENTIFICATION</scope>
</reference>
<evidence type="ECO:0000259" key="1">
    <source>
        <dbReference type="PROSITE" id="PS50105"/>
    </source>
</evidence>
<sequence>MPLIPPASLWDIHQVASWIEDIGYPQYKKCFIENRIDGCNLIKVNSTTLPNLGVRKFEDVKDIACKVRELLNLEETKSSQNLYSPERDIMGMYLEARSYTGSPLCKLSFPRFVYTTQHAIWKPPLTNEGIIFQHKH</sequence>